<dbReference type="InterPro" id="IPR016197">
    <property type="entry name" value="Chromo-like_dom_sf"/>
</dbReference>
<evidence type="ECO:0000256" key="1">
    <source>
        <dbReference type="ARBA" id="ARBA00004123"/>
    </source>
</evidence>
<dbReference type="InterPro" id="IPR017984">
    <property type="entry name" value="Chromo_dom_subgr"/>
</dbReference>
<dbReference type="PANTHER" id="PTHR46727">
    <property type="entry name" value="E3 SUMO-PROTEIN LIGASE CBX4"/>
    <property type="match status" value="1"/>
</dbReference>
<evidence type="ECO:0000259" key="3">
    <source>
        <dbReference type="PROSITE" id="PS50013"/>
    </source>
</evidence>
<dbReference type="PANTHER" id="PTHR46727:SF1">
    <property type="entry name" value="E3 SUMO-PROTEIN LIGASE CBX4"/>
    <property type="match status" value="1"/>
</dbReference>
<accession>A0ABM1EHP8</accession>
<dbReference type="InterPro" id="IPR000953">
    <property type="entry name" value="Chromo/chromo_shadow_dom"/>
</dbReference>
<dbReference type="InterPro" id="IPR043531">
    <property type="entry name" value="CBX4"/>
</dbReference>
<organism evidence="4 5">
    <name type="scientific">Priapulus caudatus</name>
    <name type="common">Priapulid worm</name>
    <dbReference type="NCBI Taxonomy" id="37621"/>
    <lineage>
        <taxon>Eukaryota</taxon>
        <taxon>Metazoa</taxon>
        <taxon>Ecdysozoa</taxon>
        <taxon>Scalidophora</taxon>
        <taxon>Priapulida</taxon>
        <taxon>Priapulimorpha</taxon>
        <taxon>Priapulimorphida</taxon>
        <taxon>Priapulidae</taxon>
        <taxon>Priapulus</taxon>
    </lineage>
</organism>
<evidence type="ECO:0000313" key="4">
    <source>
        <dbReference type="Proteomes" id="UP000695022"/>
    </source>
</evidence>
<dbReference type="SUPFAM" id="SSF54160">
    <property type="entry name" value="Chromo domain-like"/>
    <property type="match status" value="1"/>
</dbReference>
<evidence type="ECO:0000313" key="5">
    <source>
        <dbReference type="RefSeq" id="XP_014671719.1"/>
    </source>
</evidence>
<dbReference type="Pfam" id="PF00385">
    <property type="entry name" value="Chromo"/>
    <property type="match status" value="1"/>
</dbReference>
<dbReference type="InterPro" id="IPR023779">
    <property type="entry name" value="Chromodomain_CS"/>
</dbReference>
<dbReference type="PROSITE" id="PS50013">
    <property type="entry name" value="CHROMO_2"/>
    <property type="match status" value="1"/>
</dbReference>
<dbReference type="Gene3D" id="2.40.50.40">
    <property type="match status" value="1"/>
</dbReference>
<dbReference type="GeneID" id="106812373"/>
<name>A0ABM1EHP8_PRICU</name>
<reference evidence="5" key="1">
    <citation type="submission" date="2025-08" db="UniProtKB">
        <authorList>
            <consortium name="RefSeq"/>
        </authorList>
    </citation>
    <scope>IDENTIFICATION</scope>
</reference>
<dbReference type="InterPro" id="IPR023780">
    <property type="entry name" value="Chromo_domain"/>
</dbReference>
<proteinExistence type="predicted"/>
<evidence type="ECO:0000256" key="2">
    <source>
        <dbReference type="ARBA" id="ARBA00023242"/>
    </source>
</evidence>
<dbReference type="PRINTS" id="PR00504">
    <property type="entry name" value="CHROMODOMAIN"/>
</dbReference>
<protein>
    <submittedName>
        <fullName evidence="5">Chromobox protein homolog 7-like</fullName>
    </submittedName>
</protein>
<dbReference type="Proteomes" id="UP000695022">
    <property type="component" value="Unplaced"/>
</dbReference>
<dbReference type="RefSeq" id="XP_014671719.1">
    <property type="nucleotide sequence ID" value="XM_014816233.1"/>
</dbReference>
<comment type="subcellular location">
    <subcellularLocation>
        <location evidence="1">Nucleus</location>
    </subcellularLocation>
</comment>
<dbReference type="CDD" id="cd18627">
    <property type="entry name" value="CD_polycomb_like"/>
    <property type="match status" value="1"/>
</dbReference>
<gene>
    <name evidence="5" type="primary">LOC106812373</name>
</gene>
<dbReference type="PROSITE" id="PS00598">
    <property type="entry name" value="CHROMO_1"/>
    <property type="match status" value="1"/>
</dbReference>
<dbReference type="SMART" id="SM00298">
    <property type="entry name" value="CHROMO"/>
    <property type="match status" value="1"/>
</dbReference>
<sequence>MVKSEEFDEIMELSGVGERVFAAERIEKKRIRKGRVEYLVKWKGWSPKYNTWEPEENILDDRLLEAFERSLQERGYTGLKRGPKPKKHLLQVSVCSCLHRSSRKCTHVRNAYARRSVVFV</sequence>
<keyword evidence="2" id="KW-0539">Nucleus</keyword>
<feature type="domain" description="Chromo" evidence="3">
    <location>
        <begin position="21"/>
        <end position="69"/>
    </location>
</feature>
<keyword evidence="4" id="KW-1185">Reference proteome</keyword>